<dbReference type="RefSeq" id="WP_194856625.1">
    <property type="nucleotide sequence ID" value="NZ_ARXR01000032.1"/>
</dbReference>
<reference evidence="3 4" key="1">
    <citation type="submission" date="2012-09" db="EMBL/GenBank/DDBJ databases">
        <title>Genome Sequence of alkane-degrading Bacterium Alcanivorax venustensis ISO4.</title>
        <authorList>
            <person name="Lai Q."/>
            <person name="Shao Z."/>
        </authorList>
    </citation>
    <scope>NUCLEOTIDE SEQUENCE [LARGE SCALE GENOMIC DNA]</scope>
    <source>
        <strain evidence="3 4">ISO4</strain>
    </source>
</reference>
<dbReference type="EMBL" id="ARXR01000032">
    <property type="protein sequence ID" value="MBF5054175.1"/>
    <property type="molecule type" value="Genomic_DNA"/>
</dbReference>
<evidence type="ECO:0000259" key="2">
    <source>
        <dbReference type="Pfam" id="PF07859"/>
    </source>
</evidence>
<protein>
    <recommendedName>
        <fullName evidence="2">Alpha/beta hydrolase fold-3 domain-containing protein</fullName>
    </recommendedName>
</protein>
<evidence type="ECO:0000313" key="3">
    <source>
        <dbReference type="EMBL" id="MBF5054175.1"/>
    </source>
</evidence>
<keyword evidence="4" id="KW-1185">Reference proteome</keyword>
<proteinExistence type="predicted"/>
<organism evidence="3 4">
    <name type="scientific">Alloalcanivorax venustensis ISO4</name>
    <dbReference type="NCBI Taxonomy" id="1177184"/>
    <lineage>
        <taxon>Bacteria</taxon>
        <taxon>Pseudomonadati</taxon>
        <taxon>Pseudomonadota</taxon>
        <taxon>Gammaproteobacteria</taxon>
        <taxon>Oceanospirillales</taxon>
        <taxon>Alcanivoracaceae</taxon>
        <taxon>Alloalcanivorax</taxon>
    </lineage>
</organism>
<gene>
    <name evidence="3" type="ORF">ISO4_02777</name>
</gene>
<dbReference type="PANTHER" id="PTHR48081:SF8">
    <property type="entry name" value="ALPHA_BETA HYDROLASE FOLD-3 DOMAIN-CONTAINING PROTEIN-RELATED"/>
    <property type="match status" value="1"/>
</dbReference>
<dbReference type="InterPro" id="IPR013094">
    <property type="entry name" value="AB_hydrolase_3"/>
</dbReference>
<dbReference type="PANTHER" id="PTHR48081">
    <property type="entry name" value="AB HYDROLASE SUPERFAMILY PROTEIN C4A8.06C"/>
    <property type="match status" value="1"/>
</dbReference>
<dbReference type="Pfam" id="PF07859">
    <property type="entry name" value="Abhydrolase_3"/>
    <property type="match status" value="1"/>
</dbReference>
<comment type="caution">
    <text evidence="3">The sequence shown here is derived from an EMBL/GenBank/DDBJ whole genome shotgun (WGS) entry which is preliminary data.</text>
</comment>
<evidence type="ECO:0000256" key="1">
    <source>
        <dbReference type="ARBA" id="ARBA00022801"/>
    </source>
</evidence>
<keyword evidence="1" id="KW-0378">Hydrolase</keyword>
<dbReference type="InterPro" id="IPR050300">
    <property type="entry name" value="GDXG_lipolytic_enzyme"/>
</dbReference>
<dbReference type="Proteomes" id="UP000644441">
    <property type="component" value="Unassembled WGS sequence"/>
</dbReference>
<feature type="domain" description="Alpha/beta hydrolase fold-3" evidence="2">
    <location>
        <begin position="82"/>
        <end position="286"/>
    </location>
</feature>
<dbReference type="Gene3D" id="3.40.50.1820">
    <property type="entry name" value="alpha/beta hydrolase"/>
    <property type="match status" value="1"/>
</dbReference>
<evidence type="ECO:0000313" key="4">
    <source>
        <dbReference type="Proteomes" id="UP000644441"/>
    </source>
</evidence>
<dbReference type="InterPro" id="IPR029058">
    <property type="entry name" value="AB_hydrolase_fold"/>
</dbReference>
<sequence>MLNAQLKAWLDRLNELVAEQKAAGVEATPATVRDSMAAMTRNQVRPGPELPWVGDARVECGETPVPVRLYDPAPDRDTPVCLFFHGGGHMAGSVAVYDPICRRLADASSWLVVSVDYRLAPEYPYPFGLEDCHSVARHLWPVLDAQGRRYQRRLALAGDSGGGTFAATLSALAQNDQRLPVEKQVLIYPSLDYTLNHPSVTENGKGYLLEAERIAWYFQHYFQHGEDRRGASPLFMPVSNRLPETLVISAEYCPLRDEALAYVQRLNDTGVPCRHRHFDDMIHAYLNLESLAPDACAATYREIAAFLNGD</sequence>
<dbReference type="SUPFAM" id="SSF53474">
    <property type="entry name" value="alpha/beta-Hydrolases"/>
    <property type="match status" value="1"/>
</dbReference>
<accession>A0ABS0ALK2</accession>
<name>A0ABS0ALK2_9GAMM</name>